<gene>
    <name evidence="14" type="ORF">Q4I28_001152</name>
</gene>
<accession>A0AAW3C6Y1</accession>
<dbReference type="GO" id="GO:0008444">
    <property type="term" value="F:CDP-diacylglycerol-glycerol-3-phosphate 3-phosphatidyltransferase activity"/>
    <property type="evidence" value="ECO:0007669"/>
    <property type="project" value="UniProtKB-EC"/>
</dbReference>
<evidence type="ECO:0000313" key="15">
    <source>
        <dbReference type="Proteomes" id="UP001501274"/>
    </source>
</evidence>
<keyword evidence="8 10" id="KW-1208">Phospholipid metabolism</keyword>
<keyword evidence="3 10" id="KW-0444">Lipid biosynthesis</keyword>
<evidence type="ECO:0000256" key="12">
    <source>
        <dbReference type="SAM" id="SignalP"/>
    </source>
</evidence>
<comment type="pathway">
    <text evidence="1 10">Phospholipid metabolism; phosphatidylglycerol biosynthesis; phosphatidylglycerol from CDP-diacylglycerol: step 1/2.</text>
</comment>
<dbReference type="InterPro" id="IPR001736">
    <property type="entry name" value="PLipase_D/transphosphatidylase"/>
</dbReference>
<dbReference type="PANTHER" id="PTHR12586:SF1">
    <property type="entry name" value="CDP-DIACYLGLYCEROL--GLYCEROL-3-PHOSPHATE 3-PHOSPHATIDYLTRANSFERASE, MITOCHONDRIAL"/>
    <property type="match status" value="1"/>
</dbReference>
<dbReference type="GO" id="GO:0005739">
    <property type="term" value="C:mitochondrion"/>
    <property type="evidence" value="ECO:0007669"/>
    <property type="project" value="UniProtKB-SubCell"/>
</dbReference>
<feature type="chain" id="PRO_5043542659" description="CDP-diacylglycerol--glycerol-3-phosphate 3-phosphatidyltransferase" evidence="12">
    <location>
        <begin position="21"/>
        <end position="757"/>
    </location>
</feature>
<keyword evidence="10" id="KW-0496">Mitochondrion</keyword>
<evidence type="ECO:0000256" key="1">
    <source>
        <dbReference type="ARBA" id="ARBA00005042"/>
    </source>
</evidence>
<evidence type="ECO:0000256" key="2">
    <source>
        <dbReference type="ARBA" id="ARBA00010682"/>
    </source>
</evidence>
<dbReference type="GO" id="GO:0005524">
    <property type="term" value="F:ATP binding"/>
    <property type="evidence" value="ECO:0007669"/>
    <property type="project" value="UniProtKB-KW"/>
</dbReference>
<feature type="compositionally biased region" description="Basic and acidic residues" evidence="11">
    <location>
        <begin position="653"/>
        <end position="662"/>
    </location>
</feature>
<name>A0AAW3C6Y1_9TRYP</name>
<dbReference type="SUPFAM" id="SSF56024">
    <property type="entry name" value="Phospholipase D/nuclease"/>
    <property type="match status" value="1"/>
</dbReference>
<evidence type="ECO:0000256" key="9">
    <source>
        <dbReference type="ARBA" id="ARBA00048586"/>
    </source>
</evidence>
<reference evidence="14 15" key="1">
    <citation type="submission" date="2024-02" db="EMBL/GenBank/DDBJ databases">
        <title>FIRST GENOME SEQUENCES OF Leishmania (Viannia) shawi, Leishmania (Viannia) lindenbergi AND Leishmania (Viannia) utingensis.</title>
        <authorList>
            <person name="Resadore F."/>
            <person name="Custodio M.G.F."/>
            <person name="Boite M.C."/>
            <person name="Cupolillo E."/>
            <person name="Ferreira G.E.M."/>
        </authorList>
    </citation>
    <scope>NUCLEOTIDE SEQUENCE [LARGE SCALE GENOMIC DNA]</scope>
    <source>
        <strain evidence="14 15">MDAS/BR/1979/M5533</strain>
    </source>
</reference>
<dbReference type="Proteomes" id="UP001501274">
    <property type="component" value="Unassembled WGS sequence"/>
</dbReference>
<comment type="subcellular location">
    <subcellularLocation>
        <location evidence="10">Mitochondrion</location>
    </subcellularLocation>
</comment>
<dbReference type="Pfam" id="PF00614">
    <property type="entry name" value="PLDc"/>
    <property type="match status" value="1"/>
</dbReference>
<protein>
    <recommendedName>
        <fullName evidence="10">CDP-diacylglycerol--glycerol-3-phosphate 3-phosphatidyltransferase</fullName>
        <ecNumber evidence="10">2.7.8.5</ecNumber>
    </recommendedName>
</protein>
<evidence type="ECO:0000256" key="7">
    <source>
        <dbReference type="ARBA" id="ARBA00023209"/>
    </source>
</evidence>
<feature type="region of interest" description="Disordered" evidence="11">
    <location>
        <begin position="43"/>
        <end position="79"/>
    </location>
</feature>
<keyword evidence="4 10" id="KW-0808">Transferase</keyword>
<keyword evidence="15" id="KW-1185">Reference proteome</keyword>
<keyword evidence="5" id="KW-0677">Repeat</keyword>
<comment type="catalytic activity">
    <reaction evidence="9 10">
        <text>a CDP-1,2-diacyl-sn-glycerol + sn-glycerol 3-phosphate = a 1,2-diacyl-sn-glycero-3-phospho-(1'-sn-glycero-3'-phosphate) + CMP + H(+)</text>
        <dbReference type="Rhea" id="RHEA:12593"/>
        <dbReference type="ChEBI" id="CHEBI:15378"/>
        <dbReference type="ChEBI" id="CHEBI:57597"/>
        <dbReference type="ChEBI" id="CHEBI:58332"/>
        <dbReference type="ChEBI" id="CHEBI:60110"/>
        <dbReference type="ChEBI" id="CHEBI:60377"/>
        <dbReference type="EC" id="2.7.8.5"/>
    </reaction>
</comment>
<dbReference type="CDD" id="cd09137">
    <property type="entry name" value="PLDc_PGS1_euk_2"/>
    <property type="match status" value="1"/>
</dbReference>
<proteinExistence type="inferred from homology"/>
<keyword evidence="10" id="KW-0547">Nucleotide-binding</keyword>
<evidence type="ECO:0000259" key="13">
    <source>
        <dbReference type="PROSITE" id="PS50035"/>
    </source>
</evidence>
<dbReference type="PROSITE" id="PS50035">
    <property type="entry name" value="PLD"/>
    <property type="match status" value="1"/>
</dbReference>
<keyword evidence="7 10" id="KW-0594">Phospholipid biosynthesis</keyword>
<evidence type="ECO:0000256" key="8">
    <source>
        <dbReference type="ARBA" id="ARBA00023264"/>
    </source>
</evidence>
<sequence length="757" mass="82071">MLVLLVYLIILAIAAGATFALFGEVAEADVAPTDALEFFSAATSNPSSTTTSSLSAASSPDPAAGMKAGDDDSSVFESHATPADESGITHIKALLMKCGVPLQQQEMVSFLARHCCILPVKSHTVRVLSHPTVFYEELKKRVMAAQHSITLSALYIGDGPLSRAFVVCLEERVRWAAAGGHPFSITILLDYNRMQDRKNLVSLKTLMELAQKTASTASLPVDAASAGANASSLTALSSPSLGSPSAFDDGELGVAEGVDDGSSDAASAATTTTSAAASTGVRVRLFLYQNPSRWNRLFAPLGRAKEALGVQHTKIFVFDQRHTILTGANLSDDYFATRMDRYMIVEDNTLVARWFTRLVNTVNRVSHPVVCRKEFAEQLPGGSAVHRSRTPNKGCGLWHASHAASPFSREAAAAAVSSSAPAPLPSPVAWMVERVSRAVSPLLTSVAPQREGTPTLHRRSDLVILSNALKIDPSADTGRFCARTNSLLHDFATWAQRMCAAENVDWSCYDTFLFPTVQVGRAGVYHDSVIVKQLLRLSTAEEHIFLTSPYLNMYASFVDELLHGTSYVDCITASVQTNGWNGQAGMAGRIPLFYLQLERSFYYLMKAYNCLRRVHIREFSVKGLTFHAKGLWFVGRRCQPAAVTTLGKDGEDDARQHHDGHGADAAATDPCAPESIAAPYLVAYGSTNYGYRSVHKDVEAEAFVLTTNDTLRETLRQELLFLLHKSARVTETQFVGTAVGRFQPVISLMAHLGQDFL</sequence>
<feature type="compositionally biased region" description="Low complexity" evidence="11">
    <location>
        <begin position="43"/>
        <end position="64"/>
    </location>
</feature>
<dbReference type="SMART" id="SM00155">
    <property type="entry name" value="PLDc"/>
    <property type="match status" value="2"/>
</dbReference>
<keyword evidence="12" id="KW-0732">Signal</keyword>
<feature type="signal peptide" evidence="12">
    <location>
        <begin position="1"/>
        <end position="20"/>
    </location>
</feature>
<evidence type="ECO:0000313" key="14">
    <source>
        <dbReference type="EMBL" id="KAL0529573.1"/>
    </source>
</evidence>
<feature type="domain" description="PLD phosphodiesterase" evidence="13">
    <location>
        <begin position="307"/>
        <end position="334"/>
    </location>
</feature>
<evidence type="ECO:0000256" key="10">
    <source>
        <dbReference type="RuleBase" id="RU365024"/>
    </source>
</evidence>
<keyword evidence="6 10" id="KW-0443">Lipid metabolism</keyword>
<evidence type="ECO:0000256" key="5">
    <source>
        <dbReference type="ARBA" id="ARBA00022737"/>
    </source>
</evidence>
<dbReference type="EMBL" id="JBAMZN010000008">
    <property type="protein sequence ID" value="KAL0529573.1"/>
    <property type="molecule type" value="Genomic_DNA"/>
</dbReference>
<feature type="region of interest" description="Disordered" evidence="11">
    <location>
        <begin position="647"/>
        <end position="670"/>
    </location>
</feature>
<dbReference type="PANTHER" id="PTHR12586">
    <property type="entry name" value="CDP-DIACYLGLYCEROL--SERINE O-PHOSPHATIDYLTRANSFERASE"/>
    <property type="match status" value="1"/>
</dbReference>
<organism evidence="14 15">
    <name type="scientific">Leishmania naiffi</name>
    <dbReference type="NCBI Taxonomy" id="5678"/>
    <lineage>
        <taxon>Eukaryota</taxon>
        <taxon>Discoba</taxon>
        <taxon>Euglenozoa</taxon>
        <taxon>Kinetoplastea</taxon>
        <taxon>Metakinetoplastina</taxon>
        <taxon>Trypanosomatida</taxon>
        <taxon>Trypanosomatidae</taxon>
        <taxon>Leishmaniinae</taxon>
        <taxon>Leishmania</taxon>
        <taxon>Leishmania naiffi species complex</taxon>
    </lineage>
</organism>
<comment type="caution">
    <text evidence="14">The sequence shown here is derived from an EMBL/GenBank/DDBJ whole genome shotgun (WGS) entry which is preliminary data.</text>
</comment>
<dbReference type="EC" id="2.7.8.5" evidence="10"/>
<evidence type="ECO:0000256" key="11">
    <source>
        <dbReference type="SAM" id="MobiDB-lite"/>
    </source>
</evidence>
<comment type="function">
    <text evidence="10">Functions in the biosynthesis of the anionic phospholipids phosphatidylglycerol and cardiolipin.</text>
</comment>
<evidence type="ECO:0000256" key="3">
    <source>
        <dbReference type="ARBA" id="ARBA00022516"/>
    </source>
</evidence>
<comment type="similarity">
    <text evidence="2 10">Belongs to the CDP-alcohol phosphatidyltransferase class-II family.</text>
</comment>
<evidence type="ECO:0000256" key="6">
    <source>
        <dbReference type="ARBA" id="ARBA00023098"/>
    </source>
</evidence>
<dbReference type="InterPro" id="IPR016270">
    <property type="entry name" value="PGS1"/>
</dbReference>
<dbReference type="AlphaFoldDB" id="A0AAW3C6Y1"/>
<dbReference type="GO" id="GO:0032049">
    <property type="term" value="P:cardiolipin biosynthetic process"/>
    <property type="evidence" value="ECO:0007669"/>
    <property type="project" value="InterPro"/>
</dbReference>
<dbReference type="Gene3D" id="3.30.870.10">
    <property type="entry name" value="Endonuclease Chain A"/>
    <property type="match status" value="2"/>
</dbReference>
<keyword evidence="10" id="KW-0067">ATP-binding</keyword>
<evidence type="ECO:0000256" key="4">
    <source>
        <dbReference type="ARBA" id="ARBA00022679"/>
    </source>
</evidence>